<evidence type="ECO:0000313" key="2">
    <source>
        <dbReference type="EMBL" id="GIX73781.1"/>
    </source>
</evidence>
<feature type="compositionally biased region" description="Basic and acidic residues" evidence="1">
    <location>
        <begin position="36"/>
        <end position="55"/>
    </location>
</feature>
<sequence length="175" mass="20079">MLPDSQNQRNIRALLSASKSNSQVTRTRAYISVTQRPRDEISSSGDHDPNVKDRPPTNNNNNRMPGSVLSLLWGEEESTFERENWIPCWSLGFKDERRQQNASLIECPWVECLDAYADLVEMKPSSLKKASPFPQKIKGCGCQSRDASRFPKPKKYPISSFCLHDDYMILIWKNN</sequence>
<gene>
    <name evidence="2" type="ORF">CEXT_475151</name>
</gene>
<proteinExistence type="predicted"/>
<feature type="compositionally biased region" description="Polar residues" evidence="1">
    <location>
        <begin position="1"/>
        <end position="10"/>
    </location>
</feature>
<reference evidence="2 3" key="1">
    <citation type="submission" date="2021-06" db="EMBL/GenBank/DDBJ databases">
        <title>Caerostris extrusa draft genome.</title>
        <authorList>
            <person name="Kono N."/>
            <person name="Arakawa K."/>
        </authorList>
    </citation>
    <scope>NUCLEOTIDE SEQUENCE [LARGE SCALE GENOMIC DNA]</scope>
</reference>
<accession>A0AAV4MQN4</accession>
<keyword evidence="3" id="KW-1185">Reference proteome</keyword>
<feature type="compositionally biased region" description="Polar residues" evidence="1">
    <location>
        <begin position="17"/>
        <end position="26"/>
    </location>
</feature>
<organism evidence="2 3">
    <name type="scientific">Caerostris extrusa</name>
    <name type="common">Bark spider</name>
    <name type="synonym">Caerostris bankana</name>
    <dbReference type="NCBI Taxonomy" id="172846"/>
    <lineage>
        <taxon>Eukaryota</taxon>
        <taxon>Metazoa</taxon>
        <taxon>Ecdysozoa</taxon>
        <taxon>Arthropoda</taxon>
        <taxon>Chelicerata</taxon>
        <taxon>Arachnida</taxon>
        <taxon>Araneae</taxon>
        <taxon>Araneomorphae</taxon>
        <taxon>Entelegynae</taxon>
        <taxon>Araneoidea</taxon>
        <taxon>Araneidae</taxon>
        <taxon>Caerostris</taxon>
    </lineage>
</organism>
<dbReference type="Proteomes" id="UP001054945">
    <property type="component" value="Unassembled WGS sequence"/>
</dbReference>
<comment type="caution">
    <text evidence="2">The sequence shown here is derived from an EMBL/GenBank/DDBJ whole genome shotgun (WGS) entry which is preliminary data.</text>
</comment>
<evidence type="ECO:0000256" key="1">
    <source>
        <dbReference type="SAM" id="MobiDB-lite"/>
    </source>
</evidence>
<name>A0AAV4MQN4_CAEEX</name>
<feature type="region of interest" description="Disordered" evidence="1">
    <location>
        <begin position="1"/>
        <end position="65"/>
    </location>
</feature>
<dbReference type="EMBL" id="BPLR01019986">
    <property type="protein sequence ID" value="GIX73781.1"/>
    <property type="molecule type" value="Genomic_DNA"/>
</dbReference>
<evidence type="ECO:0000313" key="3">
    <source>
        <dbReference type="Proteomes" id="UP001054945"/>
    </source>
</evidence>
<dbReference type="AlphaFoldDB" id="A0AAV4MQN4"/>
<protein>
    <submittedName>
        <fullName evidence="2">Uncharacterized protein</fullName>
    </submittedName>
</protein>